<protein>
    <submittedName>
        <fullName evidence="1">Uncharacterized protein</fullName>
    </submittedName>
</protein>
<evidence type="ECO:0000313" key="2">
    <source>
        <dbReference type="Proteomes" id="UP000887458"/>
    </source>
</evidence>
<dbReference type="EMBL" id="NJHN03000012">
    <property type="protein sequence ID" value="KAH9426050.1"/>
    <property type="molecule type" value="Genomic_DNA"/>
</dbReference>
<comment type="caution">
    <text evidence="1">The sequence shown here is derived from an EMBL/GenBank/DDBJ whole genome shotgun (WGS) entry which is preliminary data.</text>
</comment>
<sequence length="85" mass="9759">MSYPPPPSLHHQISTNMKCKTKHEQRIKHRLKYLSDVIGISVRKIISLLIVCIRITVDVHFTRIIPDLKCLTKNIPTSSSAINRN</sequence>
<gene>
    <name evidence="1" type="ORF">DERP_006990</name>
</gene>
<reference evidence="1 2" key="1">
    <citation type="journal article" date="2018" name="J. Allergy Clin. Immunol.">
        <title>High-quality assembly of Dermatophagoides pteronyssinus genome and transcriptome reveals a wide range of novel allergens.</title>
        <authorList>
            <person name="Liu X.Y."/>
            <person name="Yang K.Y."/>
            <person name="Wang M.Q."/>
            <person name="Kwok J.S."/>
            <person name="Zeng X."/>
            <person name="Yang Z."/>
            <person name="Xiao X.J."/>
            <person name="Lau C.P."/>
            <person name="Li Y."/>
            <person name="Huang Z.M."/>
            <person name="Ba J.G."/>
            <person name="Yim A.K."/>
            <person name="Ouyang C.Y."/>
            <person name="Ngai S.M."/>
            <person name="Chan T.F."/>
            <person name="Leung E.L."/>
            <person name="Liu L."/>
            <person name="Liu Z.G."/>
            <person name="Tsui S.K."/>
        </authorList>
    </citation>
    <scope>NUCLEOTIDE SEQUENCE [LARGE SCALE GENOMIC DNA]</scope>
    <source>
        <strain evidence="1">Derp</strain>
    </source>
</reference>
<evidence type="ECO:0000313" key="1">
    <source>
        <dbReference type="EMBL" id="KAH9426050.1"/>
    </source>
</evidence>
<accession>A0ABQ8JTU4</accession>
<name>A0ABQ8JTU4_DERPT</name>
<organism evidence="1 2">
    <name type="scientific">Dermatophagoides pteronyssinus</name>
    <name type="common">European house dust mite</name>
    <dbReference type="NCBI Taxonomy" id="6956"/>
    <lineage>
        <taxon>Eukaryota</taxon>
        <taxon>Metazoa</taxon>
        <taxon>Ecdysozoa</taxon>
        <taxon>Arthropoda</taxon>
        <taxon>Chelicerata</taxon>
        <taxon>Arachnida</taxon>
        <taxon>Acari</taxon>
        <taxon>Acariformes</taxon>
        <taxon>Sarcoptiformes</taxon>
        <taxon>Astigmata</taxon>
        <taxon>Psoroptidia</taxon>
        <taxon>Analgoidea</taxon>
        <taxon>Pyroglyphidae</taxon>
        <taxon>Dermatophagoidinae</taxon>
        <taxon>Dermatophagoides</taxon>
    </lineage>
</organism>
<dbReference type="Proteomes" id="UP000887458">
    <property type="component" value="Unassembled WGS sequence"/>
</dbReference>
<proteinExistence type="predicted"/>
<keyword evidence="2" id="KW-1185">Reference proteome</keyword>
<reference evidence="1 2" key="2">
    <citation type="journal article" date="2022" name="Mol. Biol. Evol.">
        <title>Comparative Genomics Reveals Insights into the Divergent Evolution of Astigmatic Mites and Household Pest Adaptations.</title>
        <authorList>
            <person name="Xiong Q."/>
            <person name="Wan A.T."/>
            <person name="Liu X."/>
            <person name="Fung C.S."/>
            <person name="Xiao X."/>
            <person name="Malainual N."/>
            <person name="Hou J."/>
            <person name="Wang L."/>
            <person name="Wang M."/>
            <person name="Yang K.Y."/>
            <person name="Cui Y."/>
            <person name="Leung E.L."/>
            <person name="Nong W."/>
            <person name="Shin S.K."/>
            <person name="Au S.W."/>
            <person name="Jeong K.Y."/>
            <person name="Chew F.T."/>
            <person name="Hui J.H."/>
            <person name="Leung T.F."/>
            <person name="Tungtrongchitr A."/>
            <person name="Zhong N."/>
            <person name="Liu Z."/>
            <person name="Tsui S.K."/>
        </authorList>
    </citation>
    <scope>NUCLEOTIDE SEQUENCE [LARGE SCALE GENOMIC DNA]</scope>
    <source>
        <strain evidence="1">Derp</strain>
    </source>
</reference>